<evidence type="ECO:0000256" key="1">
    <source>
        <dbReference type="SAM" id="MobiDB-lite"/>
    </source>
</evidence>
<keyword evidence="2" id="KW-1133">Transmembrane helix</keyword>
<keyword evidence="3" id="KW-0732">Signal</keyword>
<reference evidence="4 5" key="1">
    <citation type="submission" date="2019-09" db="EMBL/GenBank/DDBJ databases">
        <title>Phylogeny of genus Pseudoclavibacter and closely related genus.</title>
        <authorList>
            <person name="Li Y."/>
        </authorList>
    </citation>
    <scope>NUCLEOTIDE SEQUENCE [LARGE SCALE GENOMIC DNA]</scope>
    <source>
        <strain evidence="4 5">THG-MD12</strain>
    </source>
</reference>
<protein>
    <recommendedName>
        <fullName evidence="6">Minor silk ampullate protein</fullName>
    </recommendedName>
</protein>
<keyword evidence="5" id="KW-1185">Reference proteome</keyword>
<keyword evidence="2" id="KW-0472">Membrane</keyword>
<dbReference type="OrthoDB" id="4775562at2"/>
<evidence type="ECO:0008006" key="6">
    <source>
        <dbReference type="Google" id="ProtNLM"/>
    </source>
</evidence>
<feature type="region of interest" description="Disordered" evidence="1">
    <location>
        <begin position="375"/>
        <end position="410"/>
    </location>
</feature>
<dbReference type="EMBL" id="WBJX01000006">
    <property type="protein sequence ID" value="KAB1636453.1"/>
    <property type="molecule type" value="Genomic_DNA"/>
</dbReference>
<dbReference type="RefSeq" id="WP_151424752.1">
    <property type="nucleotide sequence ID" value="NZ_WBJX01000006.1"/>
</dbReference>
<name>A0A7J5B0K7_9MICO</name>
<dbReference type="Proteomes" id="UP000490386">
    <property type="component" value="Unassembled WGS sequence"/>
</dbReference>
<feature type="signal peptide" evidence="3">
    <location>
        <begin position="1"/>
        <end position="39"/>
    </location>
</feature>
<organism evidence="4 5">
    <name type="scientific">Pseudoclavibacter terrae</name>
    <dbReference type="NCBI Taxonomy" id="1530195"/>
    <lineage>
        <taxon>Bacteria</taxon>
        <taxon>Bacillati</taxon>
        <taxon>Actinomycetota</taxon>
        <taxon>Actinomycetes</taxon>
        <taxon>Micrococcales</taxon>
        <taxon>Microbacteriaceae</taxon>
        <taxon>Pseudoclavibacter</taxon>
    </lineage>
</organism>
<feature type="chain" id="PRO_5029793672" description="Minor silk ampullate protein" evidence="3">
    <location>
        <begin position="40"/>
        <end position="410"/>
    </location>
</feature>
<evidence type="ECO:0000313" key="5">
    <source>
        <dbReference type="Proteomes" id="UP000490386"/>
    </source>
</evidence>
<evidence type="ECO:0000256" key="2">
    <source>
        <dbReference type="SAM" id="Phobius"/>
    </source>
</evidence>
<feature type="transmembrane region" description="Helical" evidence="2">
    <location>
        <begin position="256"/>
        <end position="286"/>
    </location>
</feature>
<proteinExistence type="predicted"/>
<comment type="caution">
    <text evidence="4">The sequence shown here is derived from an EMBL/GenBank/DDBJ whole genome shotgun (WGS) entry which is preliminary data.</text>
</comment>
<evidence type="ECO:0000313" key="4">
    <source>
        <dbReference type="EMBL" id="KAB1636453.1"/>
    </source>
</evidence>
<evidence type="ECO:0000256" key="3">
    <source>
        <dbReference type="SAM" id="SignalP"/>
    </source>
</evidence>
<dbReference type="Gene3D" id="2.60.40.230">
    <property type="entry name" value="Neocarzinostatin-like"/>
    <property type="match status" value="1"/>
</dbReference>
<accession>A0A7J5B0K7</accession>
<dbReference type="AlphaFoldDB" id="A0A7J5B0K7"/>
<feature type="region of interest" description="Disordered" evidence="1">
    <location>
        <begin position="204"/>
        <end position="234"/>
    </location>
</feature>
<gene>
    <name evidence="4" type="ORF">F8O03_16020</name>
</gene>
<sequence>MTATTPPLTAARWVAAILTALGLALGVTAVGLSAAPAHAAGQVTISGQPTADGQSEIQVSGTGFQSVQGGFGGIYVLFGWVDDPSGGSWKPSAGGVTGEDYRYVYDDETNPVGYQLFAAFPGGSTSYAANGGEVAADGTWSGTLRIPGAVFQTYDRDQNATSVDCNAVQCGIITIGAHGVKNTNNESFTPLTFTGAAAAAAPQAQATTQQSEAAAPAAPVEQAPPADAAPVATSAPVGAVTQNTASSQGLGSVSDALAWLVVLAPVLLLVGLTVVGLAVGIGAYLAAKSLLLGVNPAALEKVRGQRERKALREREKQRRKTAAVRLAQEQREARARRRLGAAAAQQGLVNLPASPAPLENDKLVDFFAMDAPIPRHPSPLGDAAAESAPGGRDAPTLILSSATGRREDAR</sequence>
<keyword evidence="2" id="KW-0812">Transmembrane</keyword>